<dbReference type="InterPro" id="IPR003599">
    <property type="entry name" value="Ig_sub"/>
</dbReference>
<comment type="subcellular location">
    <subcellularLocation>
        <location evidence="1">Membrane</location>
        <topology evidence="1">Single-pass membrane protein</topology>
    </subcellularLocation>
</comment>
<dbReference type="InterPro" id="IPR003961">
    <property type="entry name" value="FN3_dom"/>
</dbReference>
<evidence type="ECO:0000256" key="4">
    <source>
        <dbReference type="SAM" id="MobiDB-lite"/>
    </source>
</evidence>
<dbReference type="InterPro" id="IPR013162">
    <property type="entry name" value="CD80_C2-set"/>
</dbReference>
<feature type="domain" description="Ig-like" evidence="7">
    <location>
        <begin position="384"/>
        <end position="478"/>
    </location>
</feature>
<evidence type="ECO:0000259" key="8">
    <source>
        <dbReference type="PROSITE" id="PS50853"/>
    </source>
</evidence>
<dbReference type="SMART" id="SM00060">
    <property type="entry name" value="FN3"/>
    <property type="match status" value="1"/>
</dbReference>
<dbReference type="InterPro" id="IPR036179">
    <property type="entry name" value="Ig-like_dom_sf"/>
</dbReference>
<keyword evidence="6" id="KW-0732">Signal</keyword>
<evidence type="ECO:0000313" key="9">
    <source>
        <dbReference type="EMBL" id="AKN21721.1"/>
    </source>
</evidence>
<feature type="chain" id="PRO_5005204578" evidence="6">
    <location>
        <begin position="26"/>
        <end position="1224"/>
    </location>
</feature>
<keyword evidence="3" id="KW-1015">Disulfide bond</keyword>
<evidence type="ECO:0000259" key="7">
    <source>
        <dbReference type="PROSITE" id="PS50835"/>
    </source>
</evidence>
<dbReference type="OrthoDB" id="10028801at2759"/>
<organism evidence="9">
    <name type="scientific">Schmidtea mediterranea</name>
    <name type="common">Freshwater planarian flatworm</name>
    <dbReference type="NCBI Taxonomy" id="79327"/>
    <lineage>
        <taxon>Eukaryota</taxon>
        <taxon>Metazoa</taxon>
        <taxon>Spiralia</taxon>
        <taxon>Lophotrochozoa</taxon>
        <taxon>Platyhelminthes</taxon>
        <taxon>Rhabditophora</taxon>
        <taxon>Seriata</taxon>
        <taxon>Tricladida</taxon>
        <taxon>Continenticola</taxon>
        <taxon>Geoplanoidea</taxon>
        <taxon>Dugesiidae</taxon>
        <taxon>Schmidtea</taxon>
    </lineage>
</organism>
<feature type="region of interest" description="Disordered" evidence="4">
    <location>
        <begin position="1203"/>
        <end position="1224"/>
    </location>
</feature>
<feature type="domain" description="Ig-like" evidence="7">
    <location>
        <begin position="917"/>
        <end position="1010"/>
    </location>
</feature>
<dbReference type="Gene3D" id="2.60.40.10">
    <property type="entry name" value="Immunoglobulins"/>
    <property type="match status" value="6"/>
</dbReference>
<dbReference type="SMART" id="SM00409">
    <property type="entry name" value="IG"/>
    <property type="match status" value="4"/>
</dbReference>
<dbReference type="PROSITE" id="PS50835">
    <property type="entry name" value="IG_LIKE"/>
    <property type="match status" value="5"/>
</dbReference>
<evidence type="ECO:0000256" key="2">
    <source>
        <dbReference type="ARBA" id="ARBA00023136"/>
    </source>
</evidence>
<name>A0A0H3YJK2_SCHMD</name>
<dbReference type="CDD" id="cd00063">
    <property type="entry name" value="FN3"/>
    <property type="match status" value="1"/>
</dbReference>
<dbReference type="EMBL" id="KT163771">
    <property type="protein sequence ID" value="AKN21721.1"/>
    <property type="molecule type" value="mRNA"/>
</dbReference>
<dbReference type="AlphaFoldDB" id="A0A0H3YJK2"/>
<evidence type="ECO:0000256" key="1">
    <source>
        <dbReference type="ARBA" id="ARBA00004167"/>
    </source>
</evidence>
<keyword evidence="5" id="KW-1133">Transmembrane helix</keyword>
<evidence type="ECO:0000256" key="6">
    <source>
        <dbReference type="SAM" id="SignalP"/>
    </source>
</evidence>
<dbReference type="SUPFAM" id="SSF48726">
    <property type="entry name" value="Immunoglobulin"/>
    <property type="match status" value="3"/>
</dbReference>
<dbReference type="InterPro" id="IPR036116">
    <property type="entry name" value="FN3_sf"/>
</dbReference>
<accession>A0A0H3YJK2</accession>
<keyword evidence="5" id="KW-0812">Transmembrane</keyword>
<protein>
    <submittedName>
        <fullName evidence="9">NPHS1-5</fullName>
    </submittedName>
</protein>
<feature type="domain" description="Ig-like" evidence="7">
    <location>
        <begin position="36"/>
        <end position="127"/>
    </location>
</feature>
<dbReference type="Pfam" id="PF08205">
    <property type="entry name" value="C2-set_2"/>
    <property type="match status" value="2"/>
</dbReference>
<keyword evidence="2 5" id="KW-0472">Membrane</keyword>
<dbReference type="PANTHER" id="PTHR45889">
    <property type="entry name" value="IG-LIKE DOMAIN-CONTAINING PROTEIN"/>
    <property type="match status" value="1"/>
</dbReference>
<dbReference type="PANTHER" id="PTHR45889:SF8">
    <property type="entry name" value="IG-LIKE DOMAIN-CONTAINING PROTEIN"/>
    <property type="match status" value="1"/>
</dbReference>
<sequence length="1224" mass="139965">MPSRLAWLIQWWLISFTNLCRLGGAKVIVQSSQCSPEDIEKRLQCFRETPQDKYESIVNDTVVMRCAVDNQHGRVQWRAKEVTMGFDRAIPAKPRFRITGDASRSEYFLTIYPIQFSDNGDYECQVEPIKHHPLLRRRTHLFVYKKPSFPYIVYNSKNVSNMDILIDQQKKCIHLECISKHGFPIPTYSWIVDNKFLESFNCKDNSNESRSDPSYKSPPSHFKFNPSKLQDQLLVECIISNRALALDSGPSSYRTFVQIRFQKRPGMPKIPQDKVTVNDRDSLRVSCSLSPPGLPKALLEWKWSNESIKRIPLAYFSLRQYSVKTTENNRIVNVLNLPVVGIEMHATNLLCQSVYLNQSIANVSVFIMINFTPRKLEIYFANGPLLASSEQKDFSILPVKDGEIYFFKCQTSEYYGNFTISWEFQRNSQMMILEDDIHWKENKNFFTQTSSVELKVNSAMHSSILICHVGEVDKVSASIHLEVLYFPRVINISSSIVHPDSYLTVGDEIQVNCTVGDGNPIPDLAMYIDGIQIVKSKFSMRAISTRIIIERKHDQCRIYCQAHSQHFPHMIVKSKYINLSLALLPREVIVKYIHPKNGVVESGQRQTISCTVTGSNPEPVISWRLKLCQTVTKQFKEIKKSCQLQDMKTVYSNFSFINHKESQLTSVLKWQPSWIYHNSTVICKVYNYHFPQKIIQNSIDINVVFRPKIFFNHREKKIKLVKGEGKTFVIDVIANPEEDLICVNSSVTITLIKRIKPFYSKWNLSIDNSTDVKRGRLLIVASNTMGRTSTFIQVDIIACHSDVQQETVHVSLSSITNIVTCSHPSDLDNRNVTFLWSLRRMDHNFIETILGCNRGLYFNNATSRYLKLFVKCSKEDSTDLVFYYISQGDNGRYVCNVTVDGLLVASTKYILSILMQPEIVKYQSIRKFGCDALSNCSVSCLFTLSGPADIHWFKDGNDSRILYSTNITSNSSDVIETAIFFANISDAQFGKYSCEISNEAGKDIWTVEVVEPTLPDKPTDCTVKSIETTFATIFWQQGFDGGKLQIFKIQWATDYKRDTSWHSEFLKPSNRTQSLSYLIKDLNPNSSYSIKISASNIFGESESCTSSFQTKAFTMSSLSSTDRIIDQQYLKVLAYTLAICSLAILLIIIITGLLKVNSSMKDRRSLHHKSMTHFISLNNRLYSSMIEDNKDISMIFTNRISSSPENSRLNDSGRDSLVNISDNA</sequence>
<feature type="domain" description="Fibronectin type-III" evidence="8">
    <location>
        <begin position="1017"/>
        <end position="1117"/>
    </location>
</feature>
<feature type="transmembrane region" description="Helical" evidence="5">
    <location>
        <begin position="1132"/>
        <end position="1154"/>
    </location>
</feature>
<proteinExistence type="evidence at transcript level"/>
<dbReference type="PROSITE" id="PS50853">
    <property type="entry name" value="FN3"/>
    <property type="match status" value="1"/>
</dbReference>
<dbReference type="InterPro" id="IPR003598">
    <property type="entry name" value="Ig_sub2"/>
</dbReference>
<dbReference type="InterPro" id="IPR013783">
    <property type="entry name" value="Ig-like_fold"/>
</dbReference>
<feature type="domain" description="Ig-like" evidence="7">
    <location>
        <begin position="150"/>
        <end position="257"/>
    </location>
</feature>
<dbReference type="SMART" id="SM00408">
    <property type="entry name" value="IGc2"/>
    <property type="match status" value="2"/>
</dbReference>
<dbReference type="SUPFAM" id="SSF49265">
    <property type="entry name" value="Fibronectin type III"/>
    <property type="match status" value="1"/>
</dbReference>
<gene>
    <name evidence="9" type="primary">NPHS1-5</name>
</gene>
<dbReference type="Pfam" id="PF00041">
    <property type="entry name" value="fn3"/>
    <property type="match status" value="1"/>
</dbReference>
<dbReference type="GO" id="GO:0016020">
    <property type="term" value="C:membrane"/>
    <property type="evidence" value="ECO:0007669"/>
    <property type="project" value="UniProtKB-SubCell"/>
</dbReference>
<evidence type="ECO:0000256" key="3">
    <source>
        <dbReference type="ARBA" id="ARBA00023157"/>
    </source>
</evidence>
<reference evidence="9" key="1">
    <citation type="journal article" date="2015" name="Elife">
        <title>Stem cells and fluid flow drive cyst formation in an invertebrate excretory organ.</title>
        <authorList>
            <person name="Thi-Kim Vu H."/>
            <person name="Rink J.C."/>
            <person name="McKinney S.A."/>
            <person name="McClain M."/>
            <person name="Lakshmanaperumal N."/>
            <person name="Alexander R."/>
            <person name="Sanchez Alvarado A."/>
        </authorList>
    </citation>
    <scope>NUCLEOTIDE SEQUENCE</scope>
</reference>
<feature type="signal peptide" evidence="6">
    <location>
        <begin position="1"/>
        <end position="25"/>
    </location>
</feature>
<dbReference type="InterPro" id="IPR007110">
    <property type="entry name" value="Ig-like_dom"/>
</dbReference>
<feature type="domain" description="Ig-like" evidence="7">
    <location>
        <begin position="585"/>
        <end position="623"/>
    </location>
</feature>
<evidence type="ECO:0000256" key="5">
    <source>
        <dbReference type="SAM" id="Phobius"/>
    </source>
</evidence>